<protein>
    <recommendedName>
        <fullName evidence="1">N-acetyltransferase domain-containing protein</fullName>
    </recommendedName>
</protein>
<organism evidence="2 3">
    <name type="scientific">Nonomuraea maritima</name>
    <dbReference type="NCBI Taxonomy" id="683260"/>
    <lineage>
        <taxon>Bacteria</taxon>
        <taxon>Bacillati</taxon>
        <taxon>Actinomycetota</taxon>
        <taxon>Actinomycetes</taxon>
        <taxon>Streptosporangiales</taxon>
        <taxon>Streptosporangiaceae</taxon>
        <taxon>Nonomuraea</taxon>
    </lineage>
</organism>
<gene>
    <name evidence="2" type="ORF">SAMN05421874_12239</name>
</gene>
<feature type="domain" description="N-acetyltransferase" evidence="1">
    <location>
        <begin position="140"/>
        <end position="281"/>
    </location>
</feature>
<dbReference type="AlphaFoldDB" id="A0A1G9KAU6"/>
<name>A0A1G9KAU6_9ACTN</name>
<evidence type="ECO:0000313" key="3">
    <source>
        <dbReference type="Proteomes" id="UP000198683"/>
    </source>
</evidence>
<dbReference type="SUPFAM" id="SSF55729">
    <property type="entry name" value="Acyl-CoA N-acyltransferases (Nat)"/>
    <property type="match status" value="1"/>
</dbReference>
<sequence>MTTIVPLGLAEQTEIKAYVDFLAGAPAPVRESLGIDSQDVGSALALVMREEPSGFFNRAGGFGAGEEITADVLEQIRDFYRKQGVPRAAFMIAPDLLPPDWASTAAQLNLTQAHGYVKLGRDIETVLSVANGIAALDPGLRAGLIEPYQAKEWATVMMSTFGFEKADMIDMAVSSVGKPNWRHYAVWNGDRIVAVGAVFLNGECANMFGGATLPESRGRGAQSALLAIRARAAEAAGCRWVVAETGAEGPGEHNTSLHNMLRAGFQPLYERATWVWSDPSA</sequence>
<dbReference type="STRING" id="683260.SAMN05421874_12239"/>
<dbReference type="GO" id="GO:0016747">
    <property type="term" value="F:acyltransferase activity, transferring groups other than amino-acyl groups"/>
    <property type="evidence" value="ECO:0007669"/>
    <property type="project" value="InterPro"/>
</dbReference>
<keyword evidence="3" id="KW-1185">Reference proteome</keyword>
<accession>A0A1G9KAU6</accession>
<dbReference type="InterPro" id="IPR000182">
    <property type="entry name" value="GNAT_dom"/>
</dbReference>
<evidence type="ECO:0000313" key="2">
    <source>
        <dbReference type="EMBL" id="SDL47050.1"/>
    </source>
</evidence>
<evidence type="ECO:0000259" key="1">
    <source>
        <dbReference type="PROSITE" id="PS51186"/>
    </source>
</evidence>
<dbReference type="EMBL" id="FNFB01000022">
    <property type="protein sequence ID" value="SDL47050.1"/>
    <property type="molecule type" value="Genomic_DNA"/>
</dbReference>
<dbReference type="InterPro" id="IPR016181">
    <property type="entry name" value="Acyl_CoA_acyltransferase"/>
</dbReference>
<dbReference type="Proteomes" id="UP000198683">
    <property type="component" value="Unassembled WGS sequence"/>
</dbReference>
<proteinExistence type="predicted"/>
<dbReference type="PROSITE" id="PS51186">
    <property type="entry name" value="GNAT"/>
    <property type="match status" value="1"/>
</dbReference>
<dbReference type="OrthoDB" id="4712828at2"/>
<reference evidence="2 3" key="1">
    <citation type="submission" date="2016-10" db="EMBL/GenBank/DDBJ databases">
        <authorList>
            <person name="de Groot N.N."/>
        </authorList>
    </citation>
    <scope>NUCLEOTIDE SEQUENCE [LARGE SCALE GENOMIC DNA]</scope>
    <source>
        <strain evidence="2 3">CGMCC 4.5681</strain>
    </source>
</reference>
<dbReference type="Gene3D" id="3.40.630.30">
    <property type="match status" value="1"/>
</dbReference>
<dbReference type="RefSeq" id="WP_090770804.1">
    <property type="nucleotide sequence ID" value="NZ_FNFB01000022.1"/>
</dbReference>